<dbReference type="PANTHER" id="PTHR11076">
    <property type="entry name" value="DNA REPAIR POLYMERASE UMUC / TRANSFERASE FAMILY MEMBER"/>
    <property type="match status" value="1"/>
</dbReference>
<proteinExistence type="inferred from homology"/>
<feature type="domain" description="UmuC" evidence="7">
    <location>
        <begin position="6"/>
        <end position="189"/>
    </location>
</feature>
<protein>
    <submittedName>
        <fullName evidence="8">Nucleotidyltransferase/DNA polymerase</fullName>
    </submittedName>
</protein>
<evidence type="ECO:0000256" key="6">
    <source>
        <dbReference type="ARBA" id="ARBA00025589"/>
    </source>
</evidence>
<dbReference type="GO" id="GO:0003887">
    <property type="term" value="F:DNA-directed DNA polymerase activity"/>
    <property type="evidence" value="ECO:0007669"/>
    <property type="project" value="TreeGrafter"/>
</dbReference>
<dbReference type="InterPro" id="IPR050116">
    <property type="entry name" value="DNA_polymerase-Y"/>
</dbReference>
<keyword evidence="5" id="KW-0742">SOS response</keyword>
<keyword evidence="4" id="KW-0234">DNA repair</keyword>
<dbReference type="SUPFAM" id="SSF56672">
    <property type="entry name" value="DNA/RNA polymerases"/>
    <property type="match status" value="1"/>
</dbReference>
<reference evidence="8" key="1">
    <citation type="journal article" date="2013" name="Sci. Rep.">
        <title>Metagenomics uncovers a new group of low GC and ultra-small marine Actinobacteria.</title>
        <authorList>
            <person name="Ghai R."/>
            <person name="Mizuno C.M."/>
            <person name="Picazo A."/>
            <person name="Camacho A."/>
            <person name="Rodriguez-Valera F."/>
        </authorList>
    </citation>
    <scope>NUCLEOTIDE SEQUENCE</scope>
</reference>
<evidence type="ECO:0000256" key="5">
    <source>
        <dbReference type="ARBA" id="ARBA00023236"/>
    </source>
</evidence>
<sequence>MNNKIFALVDCNNFYASCERVFNPKLEGEPIVVLSNNDGCIVARSNEAKALGIPMGAPLFKYEQLIKRNNVHVFSSNYTFYGDMSARVMTSLRSIVGDIEIYSIDEAFLDISKFYYCDLKETANEIRRQIKQWTGIPISIGIGPSKTLAKAANRQAKKYEESNVFDIREESERIRVLKSLELEDIWGISTRWGRRLRTIGINSAYELSTGDPRQIRKTLSIVGERIYHELNGISCMQIEEVKNKKNIISSKSFGKKVTKVYELEEAVSTYVARACEKLRSQNSRAGGIHVFLRTSPFIDIDKKYSNGMSSFFTIPTSNTSKIIKEAKRLTNKLFLPNYEYQKIGVILLNISDARNEQFSFHERENYEQSDILMESLDNLNDRFGNGTIFMGAQGIQKNWKMRADRKSAAYTTKLLDIPEVS</sequence>
<dbReference type="GO" id="GO:0003684">
    <property type="term" value="F:damaged DNA binding"/>
    <property type="evidence" value="ECO:0007669"/>
    <property type="project" value="InterPro"/>
</dbReference>
<keyword evidence="8" id="KW-0808">Transferase</keyword>
<name>S5DJM6_9ACTN</name>
<evidence type="ECO:0000256" key="4">
    <source>
        <dbReference type="ARBA" id="ARBA00023204"/>
    </source>
</evidence>
<keyword evidence="2" id="KW-0227">DNA damage</keyword>
<dbReference type="InterPro" id="IPR043502">
    <property type="entry name" value="DNA/RNA_pol_sf"/>
</dbReference>
<evidence type="ECO:0000256" key="2">
    <source>
        <dbReference type="ARBA" id="ARBA00022763"/>
    </source>
</evidence>
<dbReference type="GO" id="GO:0006281">
    <property type="term" value="P:DNA repair"/>
    <property type="evidence" value="ECO:0007669"/>
    <property type="project" value="UniProtKB-KW"/>
</dbReference>
<dbReference type="InterPro" id="IPR043128">
    <property type="entry name" value="Rev_trsase/Diguanyl_cyclase"/>
</dbReference>
<comment type="similarity">
    <text evidence="1">Belongs to the DNA polymerase type-Y family.</text>
</comment>
<dbReference type="Pfam" id="PF11799">
    <property type="entry name" value="IMS_C"/>
    <property type="match status" value="1"/>
</dbReference>
<dbReference type="InterPro" id="IPR017961">
    <property type="entry name" value="DNA_pol_Y-fam_little_finger"/>
</dbReference>
<evidence type="ECO:0000256" key="3">
    <source>
        <dbReference type="ARBA" id="ARBA00023199"/>
    </source>
</evidence>
<dbReference type="Gene3D" id="3.30.70.270">
    <property type="match status" value="1"/>
</dbReference>
<keyword evidence="3" id="KW-0741">SOS mutagenesis</keyword>
<evidence type="ECO:0000313" key="8">
    <source>
        <dbReference type="EMBL" id="AGQ19026.1"/>
    </source>
</evidence>
<organism evidence="8">
    <name type="scientific">Candidatus Actinomarina minuta</name>
    <dbReference type="NCBI Taxonomy" id="1389454"/>
    <lineage>
        <taxon>Bacteria</taxon>
        <taxon>Bacillati</taxon>
        <taxon>Actinomycetota</taxon>
        <taxon>Actinomycetes</taxon>
        <taxon>Candidatus Actinomarinidae</taxon>
        <taxon>Candidatus Actinomarinales</taxon>
        <taxon>Candidatus Actinomarineae</taxon>
        <taxon>Candidatus Actinomarinaceae</taxon>
        <taxon>Candidatus Actinomarina</taxon>
    </lineage>
</organism>
<dbReference type="EMBL" id="KC811119">
    <property type="protein sequence ID" value="AGQ19026.1"/>
    <property type="molecule type" value="Genomic_DNA"/>
</dbReference>
<comment type="function">
    <text evidence="6">Poorly processive, error-prone DNA polymerase involved in untargeted mutagenesis. Copies undamaged DNA at stalled replication forks, which arise in vivo from mismatched or misaligned primer ends. These misaligned primers can be extended by PolIV. Exhibits no 3'-5' exonuclease (proofreading) activity. May be involved in translesional synthesis, in conjunction with the beta clamp from PolIII.</text>
</comment>
<dbReference type="InterPro" id="IPR025188">
    <property type="entry name" value="DUF4113"/>
</dbReference>
<dbReference type="InterPro" id="IPR001126">
    <property type="entry name" value="UmuC"/>
</dbReference>
<dbReference type="Pfam" id="PF13438">
    <property type="entry name" value="DUF4113"/>
    <property type="match status" value="1"/>
</dbReference>
<dbReference type="AlphaFoldDB" id="S5DJM6"/>
<dbReference type="GO" id="GO:0005829">
    <property type="term" value="C:cytosol"/>
    <property type="evidence" value="ECO:0007669"/>
    <property type="project" value="TreeGrafter"/>
</dbReference>
<evidence type="ECO:0000256" key="1">
    <source>
        <dbReference type="ARBA" id="ARBA00010945"/>
    </source>
</evidence>
<dbReference type="PROSITE" id="PS50173">
    <property type="entry name" value="UMUC"/>
    <property type="match status" value="1"/>
</dbReference>
<dbReference type="PANTHER" id="PTHR11076:SF34">
    <property type="entry name" value="PROTEIN UMUC"/>
    <property type="match status" value="1"/>
</dbReference>
<dbReference type="Gene3D" id="3.40.1170.60">
    <property type="match status" value="1"/>
</dbReference>
<evidence type="ECO:0000259" key="7">
    <source>
        <dbReference type="PROSITE" id="PS50173"/>
    </source>
</evidence>
<accession>S5DJM6</accession>
<dbReference type="GO" id="GO:0009432">
    <property type="term" value="P:SOS response"/>
    <property type="evidence" value="ECO:0007669"/>
    <property type="project" value="UniProtKB-KW"/>
</dbReference>
<dbReference type="Pfam" id="PF00817">
    <property type="entry name" value="IMS"/>
    <property type="match status" value="1"/>
</dbReference>
<dbReference type="GO" id="GO:0042276">
    <property type="term" value="P:error-prone translesion synthesis"/>
    <property type="evidence" value="ECO:0007669"/>
    <property type="project" value="TreeGrafter"/>
</dbReference>
<dbReference type="CDD" id="cd01700">
    <property type="entry name" value="PolY_Pol_V_umuC"/>
    <property type="match status" value="1"/>
</dbReference>